<feature type="region of interest" description="Disordered" evidence="1">
    <location>
        <begin position="350"/>
        <end position="395"/>
    </location>
</feature>
<feature type="compositionally biased region" description="Basic and acidic residues" evidence="1">
    <location>
        <begin position="361"/>
        <end position="375"/>
    </location>
</feature>
<feature type="domain" description="Myb-like" evidence="2">
    <location>
        <begin position="390"/>
        <end position="438"/>
    </location>
</feature>
<dbReference type="HOGENOM" id="CLU_583894_0_0_1"/>
<name>C0NR63_AJECG</name>
<feature type="compositionally biased region" description="Low complexity" evidence="1">
    <location>
        <begin position="295"/>
        <end position="312"/>
    </location>
</feature>
<evidence type="ECO:0000259" key="2">
    <source>
        <dbReference type="SMART" id="SM00717"/>
    </source>
</evidence>
<dbReference type="SUPFAM" id="SSF46689">
    <property type="entry name" value="Homeodomain-like"/>
    <property type="match status" value="1"/>
</dbReference>
<gene>
    <name evidence="3" type="ORF">HCBG_05493</name>
</gene>
<dbReference type="InterPro" id="IPR009057">
    <property type="entry name" value="Homeodomain-like_sf"/>
</dbReference>
<accession>C0NR63</accession>
<dbReference type="InParanoid" id="C0NR63"/>
<feature type="compositionally biased region" description="Basic residues" evidence="1">
    <location>
        <begin position="385"/>
        <end position="394"/>
    </location>
</feature>
<dbReference type="SMART" id="SM00717">
    <property type="entry name" value="SANT"/>
    <property type="match status" value="1"/>
</dbReference>
<protein>
    <recommendedName>
        <fullName evidence="2">Myb-like domain-containing protein</fullName>
    </recommendedName>
</protein>
<feature type="region of interest" description="Disordered" evidence="1">
    <location>
        <begin position="289"/>
        <end position="312"/>
    </location>
</feature>
<dbReference type="Pfam" id="PF13921">
    <property type="entry name" value="Myb_DNA-bind_6"/>
    <property type="match status" value="1"/>
</dbReference>
<reference evidence="3" key="1">
    <citation type="submission" date="2009-02" db="EMBL/GenBank/DDBJ databases">
        <title>The Genome Sequence of Ajellomyces capsulatus strain G186AR.</title>
        <authorList>
            <consortium name="The Broad Institute Genome Sequencing Platform"/>
            <person name="Champion M."/>
            <person name="Cuomo C."/>
            <person name="Ma L.-J."/>
            <person name="Henn M.R."/>
            <person name="Sil A."/>
            <person name="Goldman B."/>
            <person name="Young S.K."/>
            <person name="Kodira C.D."/>
            <person name="Zeng Q."/>
            <person name="Koehrsen M."/>
            <person name="Alvarado L."/>
            <person name="Berlin A."/>
            <person name="Borenstein D."/>
            <person name="Chen Z."/>
            <person name="Engels R."/>
            <person name="Freedman E."/>
            <person name="Gellesch M."/>
            <person name="Goldberg J."/>
            <person name="Griggs A."/>
            <person name="Gujja S."/>
            <person name="Heiman D."/>
            <person name="Hepburn T."/>
            <person name="Howarth C."/>
            <person name="Jen D."/>
            <person name="Larson L."/>
            <person name="Lewis B."/>
            <person name="Mehta T."/>
            <person name="Park D."/>
            <person name="Pearson M."/>
            <person name="Roberts A."/>
            <person name="Saif S."/>
            <person name="Shea T."/>
            <person name="Shenoy N."/>
            <person name="Sisk P."/>
            <person name="Stolte C."/>
            <person name="Sykes S."/>
            <person name="Walk T."/>
            <person name="White J."/>
            <person name="Yandava C."/>
            <person name="Klein B."/>
            <person name="McEwen J.G."/>
            <person name="Puccia R."/>
            <person name="Goldman G.H."/>
            <person name="Felipe M.S."/>
            <person name="Nino-Vega G."/>
            <person name="San-Blas G."/>
            <person name="Taylor J."/>
            <person name="Mendoza L."/>
            <person name="Galagan J."/>
            <person name="Nusbaum C."/>
            <person name="Birren B."/>
        </authorList>
    </citation>
    <scope>NUCLEOTIDE SEQUENCE</scope>
    <source>
        <strain evidence="3">G186AR</strain>
    </source>
</reference>
<dbReference type="EMBL" id="GG663369">
    <property type="protein sequence ID" value="EEH06177.1"/>
    <property type="molecule type" value="Genomic_DNA"/>
</dbReference>
<evidence type="ECO:0000256" key="1">
    <source>
        <dbReference type="SAM" id="MobiDB-lite"/>
    </source>
</evidence>
<dbReference type="Proteomes" id="UP000001631">
    <property type="component" value="Unassembled WGS sequence"/>
</dbReference>
<dbReference type="AlphaFoldDB" id="C0NR63"/>
<sequence length="468" mass="50568">MVGGGTQTTEVICIVIGVDDVGDRVPLIIKENWAAPLINLDNAIPYVPKTKATQSASQSNGPPLRFTHCMTSATMAGPGVWLPGPTAPTHPTPLQSQDCFAATSHSLASWNNIGFSVGDQESQNDFDFVLDEFGADGSPLAVSKDIDGADSTVIGSGINLCGSSSDCGLVLTAHGPGGASSQSPCSAVGLNTEDSGDSVNGIDEEQAILDPDGCEMASMNDFRLSPTTTSCQSGSDPTSSSRLAVVVPVRRRAPHRRCKKSEINYISDSSPDSPLEYVEPYAARCDTLQRPTEPSRPCLSPLPRRSQLSSPSLVSANATGGIPVSGTLNLEVCGSEVVYCVRLYQSSGLKTGQSDASQDYCEARRARQRSPDRSTPRRVSPKIPSARHSKRRRFTHEEEQLLRRLKETERLSWAQITEQFPSRTKECLQVHYCTKLRKQPSNNRYSAMQTRTKRHVAQRDGAGLWTDK</sequence>
<dbReference type="VEuPathDB" id="FungiDB:I7I50_03742"/>
<evidence type="ECO:0000313" key="4">
    <source>
        <dbReference type="Proteomes" id="UP000001631"/>
    </source>
</evidence>
<dbReference type="Gene3D" id="1.10.10.60">
    <property type="entry name" value="Homeodomain-like"/>
    <property type="match status" value="1"/>
</dbReference>
<dbReference type="RefSeq" id="XP_045286658.1">
    <property type="nucleotide sequence ID" value="XM_045432542.1"/>
</dbReference>
<organism evidence="3 4">
    <name type="scientific">Ajellomyces capsulatus (strain G186AR / H82 / ATCC MYA-2454 / RMSCC 2432)</name>
    <name type="common">Darling's disease fungus</name>
    <name type="synonym">Histoplasma capsulatum</name>
    <dbReference type="NCBI Taxonomy" id="447093"/>
    <lineage>
        <taxon>Eukaryota</taxon>
        <taxon>Fungi</taxon>
        <taxon>Dikarya</taxon>
        <taxon>Ascomycota</taxon>
        <taxon>Pezizomycotina</taxon>
        <taxon>Eurotiomycetes</taxon>
        <taxon>Eurotiomycetidae</taxon>
        <taxon>Onygenales</taxon>
        <taxon>Ajellomycetaceae</taxon>
        <taxon>Histoplasma</taxon>
    </lineage>
</organism>
<proteinExistence type="predicted"/>
<dbReference type="InterPro" id="IPR001005">
    <property type="entry name" value="SANT/Myb"/>
</dbReference>
<dbReference type="GeneID" id="69038509"/>
<keyword evidence="4" id="KW-1185">Reference proteome</keyword>
<evidence type="ECO:0000313" key="3">
    <source>
        <dbReference type="EMBL" id="EEH06177.1"/>
    </source>
</evidence>